<comment type="caution">
    <text evidence="1">The sequence shown here is derived from an EMBL/GenBank/DDBJ whole genome shotgun (WGS) entry which is preliminary data.</text>
</comment>
<evidence type="ECO:0000313" key="1">
    <source>
        <dbReference type="EMBL" id="GAI28536.1"/>
    </source>
</evidence>
<feature type="non-terminal residue" evidence="1">
    <location>
        <position position="143"/>
    </location>
</feature>
<sequence>MNIFKKMIRYPFILFQNLGIFEKLSLYIMPIHYYYPIPDLDVIRRDSRWDLRPKEIAGIDLNEDYQLKLLQLEFPKYVNEYDFPLEKKDIGKANEFYFNNHMFANTDAEVYYCVIRTFKPNIIIEVGGVLHKFASRPQKKILR</sequence>
<protein>
    <submittedName>
        <fullName evidence="1">Uncharacterized protein</fullName>
    </submittedName>
</protein>
<reference evidence="1" key="1">
    <citation type="journal article" date="2014" name="Front. Microbiol.">
        <title>High frequency of phylogenetically diverse reductive dehalogenase-homologous genes in deep subseafloor sedimentary metagenomes.</title>
        <authorList>
            <person name="Kawai M."/>
            <person name="Futagami T."/>
            <person name="Toyoda A."/>
            <person name="Takaki Y."/>
            <person name="Nishi S."/>
            <person name="Hori S."/>
            <person name="Arai W."/>
            <person name="Tsubouchi T."/>
            <person name="Morono Y."/>
            <person name="Uchiyama I."/>
            <person name="Ito T."/>
            <person name="Fujiyama A."/>
            <person name="Inagaki F."/>
            <person name="Takami H."/>
        </authorList>
    </citation>
    <scope>NUCLEOTIDE SEQUENCE</scope>
    <source>
        <strain evidence="1">Expedition CK06-06</strain>
    </source>
</reference>
<gene>
    <name evidence="1" type="ORF">S06H3_36146</name>
</gene>
<proteinExistence type="predicted"/>
<dbReference type="EMBL" id="BARV01021869">
    <property type="protein sequence ID" value="GAI28536.1"/>
    <property type="molecule type" value="Genomic_DNA"/>
</dbReference>
<accession>X1NEA9</accession>
<dbReference type="AlphaFoldDB" id="X1NEA9"/>
<name>X1NEA9_9ZZZZ</name>
<organism evidence="1">
    <name type="scientific">marine sediment metagenome</name>
    <dbReference type="NCBI Taxonomy" id="412755"/>
    <lineage>
        <taxon>unclassified sequences</taxon>
        <taxon>metagenomes</taxon>
        <taxon>ecological metagenomes</taxon>
    </lineage>
</organism>